<dbReference type="EMBL" id="CP008889">
    <property type="protein sequence ID" value="AIF39750.1"/>
    <property type="molecule type" value="Genomic_DNA"/>
</dbReference>
<keyword evidence="2" id="KW-0472">Membrane</keyword>
<keyword evidence="4" id="KW-1185">Reference proteome</keyword>
<keyword evidence="2" id="KW-0812">Transmembrane</keyword>
<dbReference type="Proteomes" id="UP000027986">
    <property type="component" value="Chromosome"/>
</dbReference>
<name>A0A075JDM7_9MICO</name>
<evidence type="ECO:0000313" key="4">
    <source>
        <dbReference type="Proteomes" id="UP000027986"/>
    </source>
</evidence>
<organism evidence="3 4">
    <name type="scientific">Dermacoccus nishinomiyaensis</name>
    <dbReference type="NCBI Taxonomy" id="1274"/>
    <lineage>
        <taxon>Bacteria</taxon>
        <taxon>Bacillati</taxon>
        <taxon>Actinomycetota</taxon>
        <taxon>Actinomycetes</taxon>
        <taxon>Micrococcales</taxon>
        <taxon>Dermacoccaceae</taxon>
        <taxon>Dermacoccus</taxon>
    </lineage>
</organism>
<dbReference type="RefSeq" id="WP_038566255.1">
    <property type="nucleotide sequence ID" value="NZ_CP008889.1"/>
</dbReference>
<sequence>MAERLDPDEAPEVNHSDGSSATAQTQDGHLTRSDITEAPLIDGTDPLSDNAIDRRRGRTATPQLVIFCLFALIFAYLVIGDVMHGDWGMAVLGLVVLGICGAAIKREFDKNR</sequence>
<dbReference type="KEGG" id="dni:HX89_00615"/>
<gene>
    <name evidence="3" type="ORF">HX89_00615</name>
</gene>
<evidence type="ECO:0000256" key="2">
    <source>
        <dbReference type="SAM" id="Phobius"/>
    </source>
</evidence>
<dbReference type="HOGENOM" id="CLU_2141821_0_0_11"/>
<evidence type="ECO:0000313" key="3">
    <source>
        <dbReference type="EMBL" id="AIF39750.1"/>
    </source>
</evidence>
<proteinExistence type="predicted"/>
<feature type="transmembrane region" description="Helical" evidence="2">
    <location>
        <begin position="85"/>
        <end position="104"/>
    </location>
</feature>
<feature type="region of interest" description="Disordered" evidence="1">
    <location>
        <begin position="1"/>
        <end position="54"/>
    </location>
</feature>
<reference evidence="3 4" key="1">
    <citation type="submission" date="2014-07" db="EMBL/GenBank/DDBJ databases">
        <title>Genome Sequencing of Dermacoccus nishinomiyaensis.</title>
        <authorList>
            <person name="Hong K.W."/>
            <person name="Chan K.G."/>
        </authorList>
    </citation>
    <scope>NUCLEOTIDE SEQUENCE [LARGE SCALE GENOMIC DNA]</scope>
    <source>
        <strain evidence="3 4">M25</strain>
    </source>
</reference>
<feature type="compositionally biased region" description="Basic and acidic residues" evidence="1">
    <location>
        <begin position="1"/>
        <end position="15"/>
    </location>
</feature>
<feature type="transmembrane region" description="Helical" evidence="2">
    <location>
        <begin position="60"/>
        <end position="79"/>
    </location>
</feature>
<dbReference type="GeneID" id="41839778"/>
<keyword evidence="2" id="KW-1133">Transmembrane helix</keyword>
<dbReference type="AlphaFoldDB" id="A0A075JDM7"/>
<accession>A0A075JDM7</accession>
<evidence type="ECO:0000256" key="1">
    <source>
        <dbReference type="SAM" id="MobiDB-lite"/>
    </source>
</evidence>
<protein>
    <submittedName>
        <fullName evidence="3">Uncharacterized protein</fullName>
    </submittedName>
</protein>
<feature type="compositionally biased region" description="Polar residues" evidence="1">
    <location>
        <begin position="16"/>
        <end position="28"/>
    </location>
</feature>
<dbReference type="OrthoDB" id="9964004at2"/>